<feature type="domain" description="EFHB C-terminal EF-hand" evidence="2">
    <location>
        <begin position="375"/>
        <end position="443"/>
    </location>
</feature>
<sequence>MDARASSYTQPMTGQRQRYADTAPQIIPAGKSSRVQGDGAKVCVQPEVDQNERPITPDELKKYRKSTVHEPGKIVVHYGRSDDHVPDQVFGVKAVYGDTAAGLMANYPTSELMQWRLDRQEDIYASTTREPLGKSFSRGHVLPGDLTSGEQPFGVQGEVEPTSSQVKDLVFPIDTATMQGDPEGGAAHSMYIKTHGDYAPGQQRRRGYDWGGSGIDPAAATFGGVDRAPYYDGVAKALNPLRDVGNKASASIIDKRVEDFKSTANDELGRVKNLGHGEKPHEQHIYGVPSRRFEEWSAGRLIKGDYPAAEQAPDPDLGKSLHQGYRNISGAGGGGSDPERAYGVPCIRTDLPARNANSRSVADNVNYGNEPGAVSLIFPSGGAERGVVEQDYVKPYDKDELAAFYASTGIPMEEGEFDAAFETACELDGGGEDVCTINTFQRVRMYNMSAGME</sequence>
<organism evidence="3">
    <name type="scientific">Mantoniella antarctica</name>
    <dbReference type="NCBI Taxonomy" id="81844"/>
    <lineage>
        <taxon>Eukaryota</taxon>
        <taxon>Viridiplantae</taxon>
        <taxon>Chlorophyta</taxon>
        <taxon>Mamiellophyceae</taxon>
        <taxon>Mamiellales</taxon>
        <taxon>Mamiellaceae</taxon>
        <taxon>Mantoniella</taxon>
    </lineage>
</organism>
<name>A0A7S0SFP7_9CHLO</name>
<dbReference type="EMBL" id="HBFC01013750">
    <property type="protein sequence ID" value="CAD8705351.1"/>
    <property type="molecule type" value="Transcribed_RNA"/>
</dbReference>
<feature type="region of interest" description="Disordered" evidence="1">
    <location>
        <begin position="1"/>
        <end position="39"/>
    </location>
</feature>
<proteinExistence type="predicted"/>
<dbReference type="Pfam" id="PF25325">
    <property type="entry name" value="EF-hand_EFHB_C"/>
    <property type="match status" value="1"/>
</dbReference>
<dbReference type="InterPro" id="IPR057428">
    <property type="entry name" value="EFHB_EF-hand_C"/>
</dbReference>
<evidence type="ECO:0000313" key="3">
    <source>
        <dbReference type="EMBL" id="CAD8705351.1"/>
    </source>
</evidence>
<feature type="compositionally biased region" description="Polar residues" evidence="1">
    <location>
        <begin position="1"/>
        <end position="16"/>
    </location>
</feature>
<accession>A0A7S0SFP7</accession>
<protein>
    <recommendedName>
        <fullName evidence="2">EFHB C-terminal EF-hand domain-containing protein</fullName>
    </recommendedName>
</protein>
<evidence type="ECO:0000256" key="1">
    <source>
        <dbReference type="SAM" id="MobiDB-lite"/>
    </source>
</evidence>
<gene>
    <name evidence="3" type="ORF">MANT1106_LOCUS8034</name>
</gene>
<evidence type="ECO:0000259" key="2">
    <source>
        <dbReference type="Pfam" id="PF25325"/>
    </source>
</evidence>
<dbReference type="AlphaFoldDB" id="A0A7S0SFP7"/>
<reference evidence="3" key="1">
    <citation type="submission" date="2021-01" db="EMBL/GenBank/DDBJ databases">
        <authorList>
            <person name="Corre E."/>
            <person name="Pelletier E."/>
            <person name="Niang G."/>
            <person name="Scheremetjew M."/>
            <person name="Finn R."/>
            <person name="Kale V."/>
            <person name="Holt S."/>
            <person name="Cochrane G."/>
            <person name="Meng A."/>
            <person name="Brown T."/>
            <person name="Cohen L."/>
        </authorList>
    </citation>
    <scope>NUCLEOTIDE SEQUENCE</scope>
    <source>
        <strain evidence="3">SL-175</strain>
    </source>
</reference>